<keyword evidence="2" id="KW-1185">Reference proteome</keyword>
<reference evidence="1 2" key="1">
    <citation type="submission" date="2019-04" db="EMBL/GenBank/DDBJ databases">
        <title>High contiguity whole genome sequence and gene annotation resource for two Venturia nashicola isolates.</title>
        <authorList>
            <person name="Prokchorchik M."/>
            <person name="Won K."/>
            <person name="Lee Y."/>
            <person name="Choi E.D."/>
            <person name="Segonzac C."/>
            <person name="Sohn K.H."/>
        </authorList>
    </citation>
    <scope>NUCLEOTIDE SEQUENCE [LARGE SCALE GENOMIC DNA]</scope>
    <source>
        <strain evidence="1 2">PRI2</strain>
    </source>
</reference>
<dbReference type="AlphaFoldDB" id="A0A4Z1PUX2"/>
<gene>
    <name evidence="1" type="ORF">E6O75_ATG01570</name>
</gene>
<name>A0A4Z1PUX2_9PEZI</name>
<organism evidence="1 2">
    <name type="scientific">Venturia nashicola</name>
    <dbReference type="NCBI Taxonomy" id="86259"/>
    <lineage>
        <taxon>Eukaryota</taxon>
        <taxon>Fungi</taxon>
        <taxon>Dikarya</taxon>
        <taxon>Ascomycota</taxon>
        <taxon>Pezizomycotina</taxon>
        <taxon>Dothideomycetes</taxon>
        <taxon>Pleosporomycetidae</taxon>
        <taxon>Venturiales</taxon>
        <taxon>Venturiaceae</taxon>
        <taxon>Venturia</taxon>
    </lineage>
</organism>
<proteinExistence type="predicted"/>
<accession>A0A4Z1PUX2</accession>
<evidence type="ECO:0000313" key="1">
    <source>
        <dbReference type="EMBL" id="TID27077.1"/>
    </source>
</evidence>
<comment type="caution">
    <text evidence="1">The sequence shown here is derived from an EMBL/GenBank/DDBJ whole genome shotgun (WGS) entry which is preliminary data.</text>
</comment>
<sequence>MEDKIGFFADQFMRDPEFNRVQPNSSFHLLVIFPIPNVDAQVRGFLESKFRGFLNCFFNHGDSTWCKGFNSNMHQASKYKLSSSNVRQSHWIIVSPWREVIGQFRSRLQ</sequence>
<dbReference type="Proteomes" id="UP000298493">
    <property type="component" value="Unassembled WGS sequence"/>
</dbReference>
<protein>
    <submittedName>
        <fullName evidence="1">Uncharacterized protein</fullName>
    </submittedName>
</protein>
<dbReference type="EMBL" id="SNSC02000002">
    <property type="protein sequence ID" value="TID27077.1"/>
    <property type="molecule type" value="Genomic_DNA"/>
</dbReference>
<evidence type="ECO:0000313" key="2">
    <source>
        <dbReference type="Proteomes" id="UP000298493"/>
    </source>
</evidence>